<gene>
    <name evidence="2" type="ORF">PEPS_11190</name>
</gene>
<organism evidence="2 3">
    <name type="scientific">Persicobacter psychrovividus</name>
    <dbReference type="NCBI Taxonomy" id="387638"/>
    <lineage>
        <taxon>Bacteria</taxon>
        <taxon>Pseudomonadati</taxon>
        <taxon>Bacteroidota</taxon>
        <taxon>Cytophagia</taxon>
        <taxon>Cytophagales</taxon>
        <taxon>Persicobacteraceae</taxon>
        <taxon>Persicobacter</taxon>
    </lineage>
</organism>
<feature type="signal peptide" evidence="1">
    <location>
        <begin position="1"/>
        <end position="20"/>
    </location>
</feature>
<keyword evidence="1" id="KW-0732">Signal</keyword>
<evidence type="ECO:0000256" key="1">
    <source>
        <dbReference type="SAM" id="SignalP"/>
    </source>
</evidence>
<proteinExistence type="predicted"/>
<keyword evidence="3" id="KW-1185">Reference proteome</keyword>
<evidence type="ECO:0000313" key="3">
    <source>
        <dbReference type="Proteomes" id="UP001354989"/>
    </source>
</evidence>
<evidence type="ECO:0000313" key="2">
    <source>
        <dbReference type="EMBL" id="BDC98838.1"/>
    </source>
</evidence>
<evidence type="ECO:0008006" key="4">
    <source>
        <dbReference type="Google" id="ProtNLM"/>
    </source>
</evidence>
<protein>
    <recommendedName>
        <fullName evidence="4">Transporter</fullName>
    </recommendedName>
</protein>
<accession>A0ABN6L7N7</accession>
<dbReference type="Proteomes" id="UP001354989">
    <property type="component" value="Chromosome"/>
</dbReference>
<dbReference type="EMBL" id="AP025292">
    <property type="protein sequence ID" value="BDC98838.1"/>
    <property type="molecule type" value="Genomic_DNA"/>
</dbReference>
<sequence length="87" mass="9415">MKKPLLLIPFTITLSAWAHAQIGGFSALRDFSALRYAPASSTLSEDFSVGLLHRNQAYEGGISRNRSILTAVMPLVDAQDNGLQAIL</sequence>
<dbReference type="RefSeq" id="WP_338397902.1">
    <property type="nucleotide sequence ID" value="NZ_AP025292.1"/>
</dbReference>
<reference evidence="2 3" key="1">
    <citation type="submission" date="2021-12" db="EMBL/GenBank/DDBJ databases">
        <title>Genome sequencing of bacteria with rrn-lacking chromosome and rrn-plasmid.</title>
        <authorList>
            <person name="Anda M."/>
            <person name="Iwasaki W."/>
        </authorList>
    </citation>
    <scope>NUCLEOTIDE SEQUENCE [LARGE SCALE GENOMIC DNA]</scope>
    <source>
        <strain evidence="2 3">NBRC 101262</strain>
    </source>
</reference>
<feature type="chain" id="PRO_5045744859" description="Transporter" evidence="1">
    <location>
        <begin position="21"/>
        <end position="87"/>
    </location>
</feature>
<name>A0ABN6L7N7_9BACT</name>